<sequence length="179" mass="19518">VRHSSVSGLSLQKVSKGSVVLSRSRAWLAAALSSSTSSHAAAHSPLSAFSLHVSFAASMLAFIFSDMISGVDGGCTKATTPQLLRPLVSCFHERFARRKVVEVGWIGASVAVEVEERLVPVRVAAMILGERRWREDEAWLFFLNIRRAGDLGTHVSYLVLPNERMPCQHKSSIKTDTLG</sequence>
<accession>A0AB40AI78</accession>
<dbReference type="AlphaFoldDB" id="A0AB40AI78"/>
<dbReference type="Proteomes" id="UP001515500">
    <property type="component" value="Chromosome 19"/>
</dbReference>
<organism evidence="1 2">
    <name type="scientific">Dioscorea cayennensis subsp. rotundata</name>
    <name type="common">White Guinea yam</name>
    <name type="synonym">Dioscorea rotundata</name>
    <dbReference type="NCBI Taxonomy" id="55577"/>
    <lineage>
        <taxon>Eukaryota</taxon>
        <taxon>Viridiplantae</taxon>
        <taxon>Streptophyta</taxon>
        <taxon>Embryophyta</taxon>
        <taxon>Tracheophyta</taxon>
        <taxon>Spermatophyta</taxon>
        <taxon>Magnoliopsida</taxon>
        <taxon>Liliopsida</taxon>
        <taxon>Dioscoreales</taxon>
        <taxon>Dioscoreaceae</taxon>
        <taxon>Dioscorea</taxon>
    </lineage>
</organism>
<evidence type="ECO:0000313" key="2">
    <source>
        <dbReference type="RefSeq" id="XP_039114612.1"/>
    </source>
</evidence>
<dbReference type="RefSeq" id="XP_039114612.1">
    <property type="nucleotide sequence ID" value="XM_039258678.1"/>
</dbReference>
<dbReference type="GeneID" id="120249961"/>
<feature type="non-terminal residue" evidence="2">
    <location>
        <position position="1"/>
    </location>
</feature>
<name>A0AB40AI78_DIOCR</name>
<keyword evidence="1" id="KW-1185">Reference proteome</keyword>
<protein>
    <submittedName>
        <fullName evidence="2">Uncharacterized protein LOC120249961</fullName>
    </submittedName>
</protein>
<reference evidence="2" key="1">
    <citation type="submission" date="2025-08" db="UniProtKB">
        <authorList>
            <consortium name="RefSeq"/>
        </authorList>
    </citation>
    <scope>IDENTIFICATION</scope>
</reference>
<evidence type="ECO:0000313" key="1">
    <source>
        <dbReference type="Proteomes" id="UP001515500"/>
    </source>
</evidence>
<gene>
    <name evidence="2" type="primary">LOC120249961</name>
</gene>
<proteinExistence type="predicted"/>